<protein>
    <submittedName>
        <fullName evidence="2">Glycosyltransferase</fullName>
    </submittedName>
</protein>
<sequence>MIETLFHASIILNIHCEAVFLRRTLLSLDEAVRFAQSKGLRLELVAVLDRTDDATREVLSSFDLGSYQGVQIIEVDHGSLGLSRNAGIERARGDYVFTADADDLVSYNYFHDIYVAAERLGSEALYFPEYVIGFGFHSFVCRYEPLINVTPMTFLQQNPYISRVCAHRDVFRRIPFRDVRLSPGYAFEDWHFNAEAVASGLDIRIVEDVALFYRQRPGSLFRSAYAISVRQIPPTRLFDPVSYLKISEPFYNHLAHSNCNDAGSSAIARDFLNGKILQDLAKHANAIDPSIVLSRYRDERIPAIRNHTGFSPLGAAYYDICQVLGNHVYSDVFLFPFMSRGGAEKYFAALMEAISRIDPFCNLLAILGGDLDIVQWMDRLPPNVTIVDMSLYGRGLNRDQRCLLALKIVESCGFEARIHLRECPFVDRFLQLYSAVLKDKETIFYRFNDVVRIEKGRFITVGSSMGHISEHLDSLSKIICDSASMISHDMHRVGTQTQKWHHLPASIEAPAVLPARTSDAQHRILWASRLDADKRPSLLPAIARELHRVAPQMTIDVFGSSVLEAFDARQFEGLSNLRYHGSYAGFESLPTSRYSILLYTSLQDGVPNVLLEAMSHGLAVVAPDLGGISEIINNEETGILLPSLPDDDDMAASYAEALLRLVSDPDLCLRLGQQARTFVKEHHSPEAHETRVAELFQLQQGHFQHA</sequence>
<dbReference type="RefSeq" id="WP_196264865.1">
    <property type="nucleotide sequence ID" value="NZ_JADQDN010000008.1"/>
</dbReference>
<proteinExistence type="predicted"/>
<name>A0ABS0HVI5_9HYPH</name>
<evidence type="ECO:0000313" key="2">
    <source>
        <dbReference type="EMBL" id="MBF9197509.1"/>
    </source>
</evidence>
<dbReference type="Gene3D" id="3.40.50.2000">
    <property type="entry name" value="Glycogen Phosphorylase B"/>
    <property type="match status" value="1"/>
</dbReference>
<dbReference type="CDD" id="cd00761">
    <property type="entry name" value="Glyco_tranf_GTA_type"/>
    <property type="match status" value="1"/>
</dbReference>
<dbReference type="InterPro" id="IPR029044">
    <property type="entry name" value="Nucleotide-diphossugar_trans"/>
</dbReference>
<dbReference type="Proteomes" id="UP000611708">
    <property type="component" value="Unassembled WGS sequence"/>
</dbReference>
<dbReference type="Pfam" id="PF00535">
    <property type="entry name" value="Glycos_transf_2"/>
    <property type="match status" value="1"/>
</dbReference>
<dbReference type="CDD" id="cd03801">
    <property type="entry name" value="GT4_PimA-like"/>
    <property type="match status" value="1"/>
</dbReference>
<accession>A0ABS0HVI5</accession>
<dbReference type="PANTHER" id="PTHR12526">
    <property type="entry name" value="GLYCOSYLTRANSFERASE"/>
    <property type="match status" value="1"/>
</dbReference>
<dbReference type="EMBL" id="JADQDN010000008">
    <property type="protein sequence ID" value="MBF9197509.1"/>
    <property type="molecule type" value="Genomic_DNA"/>
</dbReference>
<evidence type="ECO:0000259" key="1">
    <source>
        <dbReference type="Pfam" id="PF00535"/>
    </source>
</evidence>
<feature type="domain" description="Glycosyltransferase 2-like" evidence="1">
    <location>
        <begin position="9"/>
        <end position="126"/>
    </location>
</feature>
<dbReference type="Gene3D" id="3.90.550.10">
    <property type="entry name" value="Spore Coat Polysaccharide Biosynthesis Protein SpsA, Chain A"/>
    <property type="match status" value="1"/>
</dbReference>
<dbReference type="SUPFAM" id="SSF53448">
    <property type="entry name" value="Nucleotide-diphospho-sugar transferases"/>
    <property type="match status" value="1"/>
</dbReference>
<keyword evidence="3" id="KW-1185">Reference proteome</keyword>
<dbReference type="InterPro" id="IPR001173">
    <property type="entry name" value="Glyco_trans_2-like"/>
</dbReference>
<organism evidence="2 3">
    <name type="scientific">Microvirga terrestris</name>
    <dbReference type="NCBI Taxonomy" id="2791024"/>
    <lineage>
        <taxon>Bacteria</taxon>
        <taxon>Pseudomonadati</taxon>
        <taxon>Pseudomonadota</taxon>
        <taxon>Alphaproteobacteria</taxon>
        <taxon>Hyphomicrobiales</taxon>
        <taxon>Methylobacteriaceae</taxon>
        <taxon>Microvirga</taxon>
    </lineage>
</organism>
<dbReference type="Pfam" id="PF13692">
    <property type="entry name" value="Glyco_trans_1_4"/>
    <property type="match status" value="1"/>
</dbReference>
<reference evidence="2 3" key="1">
    <citation type="submission" date="2020-11" db="EMBL/GenBank/DDBJ databases">
        <authorList>
            <person name="Kim M.K."/>
        </authorList>
    </citation>
    <scope>NUCLEOTIDE SEQUENCE [LARGE SCALE GENOMIC DNA]</scope>
    <source>
        <strain evidence="2 3">BT290</strain>
    </source>
</reference>
<gene>
    <name evidence="2" type="ORF">I2H36_15825</name>
</gene>
<dbReference type="SUPFAM" id="SSF53756">
    <property type="entry name" value="UDP-Glycosyltransferase/glycogen phosphorylase"/>
    <property type="match status" value="1"/>
</dbReference>
<comment type="caution">
    <text evidence="2">The sequence shown here is derived from an EMBL/GenBank/DDBJ whole genome shotgun (WGS) entry which is preliminary data.</text>
</comment>
<evidence type="ECO:0000313" key="3">
    <source>
        <dbReference type="Proteomes" id="UP000611708"/>
    </source>
</evidence>